<reference evidence="1 2" key="1">
    <citation type="submission" date="2020-04" db="EMBL/GenBank/DDBJ databases">
        <title>Ramlibacter sp. G-1-2-2 isolated from soil.</title>
        <authorList>
            <person name="Dahal R.H."/>
        </authorList>
    </citation>
    <scope>NUCLEOTIDE SEQUENCE [LARGE SCALE GENOMIC DNA]</scope>
    <source>
        <strain evidence="1 2">G-1-2-2</strain>
    </source>
</reference>
<gene>
    <name evidence="1" type="ORF">HHL11_12005</name>
</gene>
<sequence>MSLPWNRSLLLQVAPEGIVATLSTGWPRPRHIQASAASADKLPLTPAGEGNSATLDADALNAVLDELELASPLRGARLVVEVADPLVQFDVAEGDFAALGGRQLQAIALACMGELLGHAVDDYEVRWSLQPGERHLVIAALPRELVTALAEAANLRGARLASVQPTFARRWNTYARGVVAPTAVFASTSGAHAVVSCVVERALCAVSTGPWQDDDKPAGALTLLDERADRLLASLGVEATDALACMVVSADVDAQAAPSRWTVIEPAEVPA</sequence>
<accession>A0A848H4P1</accession>
<evidence type="ECO:0008006" key="3">
    <source>
        <dbReference type="Google" id="ProtNLM"/>
    </source>
</evidence>
<organism evidence="1 2">
    <name type="scientific">Ramlibacter agri</name>
    <dbReference type="NCBI Taxonomy" id="2728837"/>
    <lineage>
        <taxon>Bacteria</taxon>
        <taxon>Pseudomonadati</taxon>
        <taxon>Pseudomonadota</taxon>
        <taxon>Betaproteobacteria</taxon>
        <taxon>Burkholderiales</taxon>
        <taxon>Comamonadaceae</taxon>
        <taxon>Ramlibacter</taxon>
    </lineage>
</organism>
<keyword evidence="2" id="KW-1185">Reference proteome</keyword>
<dbReference type="RefSeq" id="WP_169418601.1">
    <property type="nucleotide sequence ID" value="NZ_JABBFX010000001.1"/>
</dbReference>
<comment type="caution">
    <text evidence="1">The sequence shown here is derived from an EMBL/GenBank/DDBJ whole genome shotgun (WGS) entry which is preliminary data.</text>
</comment>
<dbReference type="EMBL" id="JABBFX010000001">
    <property type="protein sequence ID" value="NML44479.1"/>
    <property type="molecule type" value="Genomic_DNA"/>
</dbReference>
<protein>
    <recommendedName>
        <fullName evidence="3">GspL cytoplasmic actin-ATPase-like domain-containing protein</fullName>
    </recommendedName>
</protein>
<proteinExistence type="predicted"/>
<dbReference type="Proteomes" id="UP000541185">
    <property type="component" value="Unassembled WGS sequence"/>
</dbReference>
<evidence type="ECO:0000313" key="1">
    <source>
        <dbReference type="EMBL" id="NML44479.1"/>
    </source>
</evidence>
<name>A0A848H4P1_9BURK</name>
<evidence type="ECO:0000313" key="2">
    <source>
        <dbReference type="Proteomes" id="UP000541185"/>
    </source>
</evidence>
<dbReference type="AlphaFoldDB" id="A0A848H4P1"/>